<evidence type="ECO:0000313" key="1">
    <source>
        <dbReference type="EMBL" id="CDY47598.1"/>
    </source>
</evidence>
<dbReference type="AlphaFoldDB" id="A0A078IEN2"/>
<protein>
    <submittedName>
        <fullName evidence="1">BnaC08g04680D protein</fullName>
    </submittedName>
</protein>
<dbReference type="Gramene" id="CDY47598">
    <property type="protein sequence ID" value="CDY47598"/>
    <property type="gene ID" value="GSBRNA2T00087715001"/>
</dbReference>
<keyword evidence="2" id="KW-1185">Reference proteome</keyword>
<dbReference type="EMBL" id="LK032724">
    <property type="protein sequence ID" value="CDY47598.1"/>
    <property type="molecule type" value="Genomic_DNA"/>
</dbReference>
<proteinExistence type="predicted"/>
<accession>A0A078IEN2</accession>
<name>A0A078IEN2_BRANA</name>
<reference evidence="1 2" key="1">
    <citation type="journal article" date="2014" name="Science">
        <title>Plant genetics. Early allopolyploid evolution in the post-Neolithic Brassica napus oilseed genome.</title>
        <authorList>
            <person name="Chalhoub B."/>
            <person name="Denoeud F."/>
            <person name="Liu S."/>
            <person name="Parkin I.A."/>
            <person name="Tang H."/>
            <person name="Wang X."/>
            <person name="Chiquet J."/>
            <person name="Belcram H."/>
            <person name="Tong C."/>
            <person name="Samans B."/>
            <person name="Correa M."/>
            <person name="Da Silva C."/>
            <person name="Just J."/>
            <person name="Falentin C."/>
            <person name="Koh C.S."/>
            <person name="Le Clainche I."/>
            <person name="Bernard M."/>
            <person name="Bento P."/>
            <person name="Noel B."/>
            <person name="Labadie K."/>
            <person name="Alberti A."/>
            <person name="Charles M."/>
            <person name="Arnaud D."/>
            <person name="Guo H."/>
            <person name="Daviaud C."/>
            <person name="Alamery S."/>
            <person name="Jabbari K."/>
            <person name="Zhao M."/>
            <person name="Edger P.P."/>
            <person name="Chelaifa H."/>
            <person name="Tack D."/>
            <person name="Lassalle G."/>
            <person name="Mestiri I."/>
            <person name="Schnel N."/>
            <person name="Le Paslier M.C."/>
            <person name="Fan G."/>
            <person name="Renault V."/>
            <person name="Bayer P.E."/>
            <person name="Golicz A.A."/>
            <person name="Manoli S."/>
            <person name="Lee T.H."/>
            <person name="Thi V.H."/>
            <person name="Chalabi S."/>
            <person name="Hu Q."/>
            <person name="Fan C."/>
            <person name="Tollenaere R."/>
            <person name="Lu Y."/>
            <person name="Battail C."/>
            <person name="Shen J."/>
            <person name="Sidebottom C.H."/>
            <person name="Wang X."/>
            <person name="Canaguier A."/>
            <person name="Chauveau A."/>
            <person name="Berard A."/>
            <person name="Deniot G."/>
            <person name="Guan M."/>
            <person name="Liu Z."/>
            <person name="Sun F."/>
            <person name="Lim Y.P."/>
            <person name="Lyons E."/>
            <person name="Town C.D."/>
            <person name="Bancroft I."/>
            <person name="Wang X."/>
            <person name="Meng J."/>
            <person name="Ma J."/>
            <person name="Pires J.C."/>
            <person name="King G.J."/>
            <person name="Brunel D."/>
            <person name="Delourme R."/>
            <person name="Renard M."/>
            <person name="Aury J.M."/>
            <person name="Adams K.L."/>
            <person name="Batley J."/>
            <person name="Snowdon R.J."/>
            <person name="Tost J."/>
            <person name="Edwards D."/>
            <person name="Zhou Y."/>
            <person name="Hua W."/>
            <person name="Sharpe A.G."/>
            <person name="Paterson A.H."/>
            <person name="Guan C."/>
            <person name="Wincker P."/>
        </authorList>
    </citation>
    <scope>NUCLEOTIDE SEQUENCE [LARGE SCALE GENOMIC DNA]</scope>
    <source>
        <strain evidence="2">cv. Darmor-bzh</strain>
    </source>
</reference>
<sequence>MTALDYIKNQPRLQDKHLTQTTNTFSALASFLPYHMQKQLVQILAKPLRNKQLLLKSPTTIQNPITTSIQPIFQNQ</sequence>
<dbReference type="Proteomes" id="UP000028999">
    <property type="component" value="Unassembled WGS sequence"/>
</dbReference>
<dbReference type="PaxDb" id="3708-A0A078IEN2"/>
<organism evidence="1 2">
    <name type="scientific">Brassica napus</name>
    <name type="common">Rape</name>
    <dbReference type="NCBI Taxonomy" id="3708"/>
    <lineage>
        <taxon>Eukaryota</taxon>
        <taxon>Viridiplantae</taxon>
        <taxon>Streptophyta</taxon>
        <taxon>Embryophyta</taxon>
        <taxon>Tracheophyta</taxon>
        <taxon>Spermatophyta</taxon>
        <taxon>Magnoliopsida</taxon>
        <taxon>eudicotyledons</taxon>
        <taxon>Gunneridae</taxon>
        <taxon>Pentapetalae</taxon>
        <taxon>rosids</taxon>
        <taxon>malvids</taxon>
        <taxon>Brassicales</taxon>
        <taxon>Brassicaceae</taxon>
        <taxon>Brassiceae</taxon>
        <taxon>Brassica</taxon>
    </lineage>
</organism>
<evidence type="ECO:0000313" key="2">
    <source>
        <dbReference type="Proteomes" id="UP000028999"/>
    </source>
</evidence>
<gene>
    <name evidence="1" type="primary">BnaC08g04680D</name>
    <name evidence="1" type="ORF">GSBRNA2T00087715001</name>
</gene>